<name>A0A976FMM6_BRELC</name>
<protein>
    <submittedName>
        <fullName evidence="1">Uncharacterized protein</fullName>
    </submittedName>
</protein>
<dbReference type="GeneID" id="94353430"/>
<dbReference type="Proteomes" id="UP000294530">
    <property type="component" value="Unassembled WGS sequence"/>
</dbReference>
<keyword evidence="2" id="KW-1185">Reference proteome</keyword>
<dbReference type="RefSeq" id="XP_067818705.1">
    <property type="nucleotide sequence ID" value="XM_067967759.1"/>
</dbReference>
<sequence length="82" mass="8796">MSINFSRCGACGKVSDFTGRPIPKASPIDKGDELHIVEKALQCRQRNRQVKCLVNGTISPYSIVPGSANAPFAKTCMEATSP</sequence>
<comment type="caution">
    <text evidence="1">The sequence shown here is derived from an EMBL/GenBank/DDBJ whole genome shotgun (WGS) entry which is preliminary data.</text>
</comment>
<dbReference type="EMBL" id="SHOA02000016">
    <property type="protein sequence ID" value="TDH69206.1"/>
    <property type="molecule type" value="Genomic_DNA"/>
</dbReference>
<dbReference type="AlphaFoldDB" id="A0A976FMM6"/>
<proteinExistence type="predicted"/>
<evidence type="ECO:0000313" key="2">
    <source>
        <dbReference type="Proteomes" id="UP000294530"/>
    </source>
</evidence>
<evidence type="ECO:0000313" key="1">
    <source>
        <dbReference type="EMBL" id="TDH69206.1"/>
    </source>
</evidence>
<gene>
    <name evidence="1" type="ORF">CCR75_009720</name>
</gene>
<reference evidence="1 2" key="1">
    <citation type="journal article" date="2021" name="Genome Biol.">
        <title>AFLAP: assembly-free linkage analysis pipeline using k-mers from genome sequencing data.</title>
        <authorList>
            <person name="Fletcher K."/>
            <person name="Zhang L."/>
            <person name="Gil J."/>
            <person name="Han R."/>
            <person name="Cavanaugh K."/>
            <person name="Michelmore R."/>
        </authorList>
    </citation>
    <scope>NUCLEOTIDE SEQUENCE [LARGE SCALE GENOMIC DNA]</scope>
    <source>
        <strain evidence="1 2">SF5</strain>
    </source>
</reference>
<organism evidence="1 2">
    <name type="scientific">Bremia lactucae</name>
    <name type="common">Lettuce downy mildew</name>
    <dbReference type="NCBI Taxonomy" id="4779"/>
    <lineage>
        <taxon>Eukaryota</taxon>
        <taxon>Sar</taxon>
        <taxon>Stramenopiles</taxon>
        <taxon>Oomycota</taxon>
        <taxon>Peronosporomycetes</taxon>
        <taxon>Peronosporales</taxon>
        <taxon>Peronosporaceae</taxon>
        <taxon>Bremia</taxon>
    </lineage>
</organism>
<accession>A0A976FMM6</accession>
<dbReference type="KEGG" id="blac:94353430"/>